<dbReference type="AlphaFoldDB" id="A0A1S8WM66"/>
<evidence type="ECO:0000256" key="1">
    <source>
        <dbReference type="SAM" id="MobiDB-lite"/>
    </source>
</evidence>
<keyword evidence="3" id="KW-1185">Reference proteome</keyword>
<dbReference type="EMBL" id="KV903633">
    <property type="protein sequence ID" value="OON15560.1"/>
    <property type="molecule type" value="Genomic_DNA"/>
</dbReference>
<feature type="region of interest" description="Disordered" evidence="1">
    <location>
        <begin position="1"/>
        <end position="22"/>
    </location>
</feature>
<protein>
    <submittedName>
        <fullName evidence="2">Uncharacterized protein</fullName>
    </submittedName>
</protein>
<feature type="compositionally biased region" description="Basic and acidic residues" evidence="1">
    <location>
        <begin position="1"/>
        <end position="13"/>
    </location>
</feature>
<dbReference type="Proteomes" id="UP000243686">
    <property type="component" value="Unassembled WGS sequence"/>
</dbReference>
<name>A0A1S8WM66_OPIVI</name>
<proteinExistence type="predicted"/>
<accession>A0A1S8WM66</accession>
<feature type="non-terminal residue" evidence="2">
    <location>
        <position position="61"/>
    </location>
</feature>
<sequence>MEQREISLEEKPRKLTGHPADEYQPPELARWKITSPNVNIAVHTAFARLAILSRTVLPLRT</sequence>
<reference evidence="2 3" key="1">
    <citation type="submission" date="2015-03" db="EMBL/GenBank/DDBJ databases">
        <title>Draft genome of the nematode, Opisthorchis viverrini.</title>
        <authorList>
            <person name="Mitreva M."/>
        </authorList>
    </citation>
    <scope>NUCLEOTIDE SEQUENCE [LARGE SCALE GENOMIC DNA]</scope>
    <source>
        <strain evidence="2">Khon Kaen</strain>
    </source>
</reference>
<evidence type="ECO:0000313" key="2">
    <source>
        <dbReference type="EMBL" id="OON15560.1"/>
    </source>
</evidence>
<organism evidence="2 3">
    <name type="scientific">Opisthorchis viverrini</name>
    <name type="common">Southeast Asian liver fluke</name>
    <dbReference type="NCBI Taxonomy" id="6198"/>
    <lineage>
        <taxon>Eukaryota</taxon>
        <taxon>Metazoa</taxon>
        <taxon>Spiralia</taxon>
        <taxon>Lophotrochozoa</taxon>
        <taxon>Platyhelminthes</taxon>
        <taxon>Trematoda</taxon>
        <taxon>Digenea</taxon>
        <taxon>Opisthorchiida</taxon>
        <taxon>Opisthorchiata</taxon>
        <taxon>Opisthorchiidae</taxon>
        <taxon>Opisthorchis</taxon>
    </lineage>
</organism>
<gene>
    <name evidence="2" type="ORF">X801_08633</name>
</gene>
<evidence type="ECO:0000313" key="3">
    <source>
        <dbReference type="Proteomes" id="UP000243686"/>
    </source>
</evidence>